<dbReference type="InterPro" id="IPR010255">
    <property type="entry name" value="Haem_peroxidase_sf"/>
</dbReference>
<dbReference type="PANTHER" id="PTHR11475:SF4">
    <property type="entry name" value="CHORION PEROXIDASE"/>
    <property type="match status" value="1"/>
</dbReference>
<keyword evidence="6" id="KW-1185">Reference proteome</keyword>
<dbReference type="InterPro" id="IPR019791">
    <property type="entry name" value="Haem_peroxidase_animal"/>
</dbReference>
<keyword evidence="5" id="KW-0560">Oxidoreductase</keyword>
<keyword evidence="2" id="KW-0964">Secreted</keyword>
<reference evidence="5 6" key="1">
    <citation type="submission" date="2019-02" db="EMBL/GenBank/DDBJ databases">
        <title>Deep-cultivation of Planctomycetes and their phenomic and genomic characterization uncovers novel biology.</title>
        <authorList>
            <person name="Wiegand S."/>
            <person name="Jogler M."/>
            <person name="Boedeker C."/>
            <person name="Pinto D."/>
            <person name="Vollmers J."/>
            <person name="Rivas-Marin E."/>
            <person name="Kohn T."/>
            <person name="Peeters S.H."/>
            <person name="Heuer A."/>
            <person name="Rast P."/>
            <person name="Oberbeckmann S."/>
            <person name="Bunk B."/>
            <person name="Jeske O."/>
            <person name="Meyerdierks A."/>
            <person name="Storesund J.E."/>
            <person name="Kallscheuer N."/>
            <person name="Luecker S."/>
            <person name="Lage O.M."/>
            <person name="Pohl T."/>
            <person name="Merkel B.J."/>
            <person name="Hornburger P."/>
            <person name="Mueller R.-W."/>
            <person name="Bruemmer F."/>
            <person name="Labrenz M."/>
            <person name="Spormann A.M."/>
            <person name="Op den Camp H."/>
            <person name="Overmann J."/>
            <person name="Amann R."/>
            <person name="Jetten M.S.M."/>
            <person name="Mascher T."/>
            <person name="Medema M.H."/>
            <person name="Devos D.P."/>
            <person name="Kaster A.-K."/>
            <person name="Ovreas L."/>
            <person name="Rohde M."/>
            <person name="Galperin M.Y."/>
            <person name="Jogler C."/>
        </authorList>
    </citation>
    <scope>NUCLEOTIDE SEQUENCE [LARGE SCALE GENOMIC DNA]</scope>
    <source>
        <strain evidence="5 6">V22</strain>
    </source>
</reference>
<name>A0A517T3E0_9PLAN</name>
<evidence type="ECO:0000256" key="2">
    <source>
        <dbReference type="ARBA" id="ARBA00022525"/>
    </source>
</evidence>
<proteinExistence type="predicted"/>
<evidence type="ECO:0000313" key="5">
    <source>
        <dbReference type="EMBL" id="QDT62851.1"/>
    </source>
</evidence>
<dbReference type="Proteomes" id="UP000319976">
    <property type="component" value="Chromosome"/>
</dbReference>
<evidence type="ECO:0000256" key="3">
    <source>
        <dbReference type="ARBA" id="ARBA00023180"/>
    </source>
</evidence>
<feature type="region of interest" description="Disordered" evidence="4">
    <location>
        <begin position="574"/>
        <end position="647"/>
    </location>
</feature>
<feature type="compositionally biased region" description="Basic and acidic residues" evidence="4">
    <location>
        <begin position="617"/>
        <end position="641"/>
    </location>
</feature>
<accession>A0A517T3E0</accession>
<keyword evidence="5" id="KW-0575">Peroxidase</keyword>
<protein>
    <submittedName>
        <fullName evidence="5">Peroxidase</fullName>
    </submittedName>
</protein>
<keyword evidence="3" id="KW-0325">Glycoprotein</keyword>
<dbReference type="AlphaFoldDB" id="A0A517T3E0"/>
<dbReference type="GO" id="GO:0006979">
    <property type="term" value="P:response to oxidative stress"/>
    <property type="evidence" value="ECO:0007669"/>
    <property type="project" value="InterPro"/>
</dbReference>
<gene>
    <name evidence="5" type="ORF">V22_00490</name>
</gene>
<dbReference type="PROSITE" id="PS50292">
    <property type="entry name" value="PEROXIDASE_3"/>
    <property type="match status" value="1"/>
</dbReference>
<dbReference type="CDD" id="cd09822">
    <property type="entry name" value="peroxinectin_like_bacterial"/>
    <property type="match status" value="1"/>
</dbReference>
<sequence>MVWWRSRSRSARRQSKHELNIEPLEERVMLSAVTPAIDGTGNNVDNPDWGSVDVELLRYTTAEYGDGVYTPAGEDRPSAREVSNTIAAQTDSVVNDRGLTDYIWIWGQFIDHDIDLTEGAEPHEEFNIEVPQGDPYFDPYNTGTVEIGLNRSIYVDGSESSDGQRQQINQITAFLDGSVVYGSDDARAAELRTFEDGKLKTSDGDLLPFNVNGFANAGGDSASLFLAGDVRANENAALTSMHTIWVREHNRIAEEIKSENPQLSDEEIYQAARAKVTAELQAITYNEFLPALLGEHAISRYRGYDSTVNPGIANVFSTAAYRLGHSLLSPTLQRVDADGNTIDDGNLELRNAFFNPNAIIGEGIDSLLRGAATQEAQELDNMIIDDVRNFLFGPPGSGGFDLASLNIQRGRDHGLADYNQARIDYGLAPVTSFDQISSDPDVVAKLEQLYDSVDEIDVWVGGLAEDHVPGSSVGELFHTIIVDQFERLRDGDRFWYQNIYNGHELKEIEQTTLADVIERNTDITALQDNVFFSEDAQPDDHGPPHKEHPGRGHGKDHHRSLGQQALLAAAFHSPGEQRGPARGNNGPQQSPPQQEEKENHRENRRGQSSQQQSPQLDLEREERNDHQQRSNHDQQSREFGRGVKSRR</sequence>
<dbReference type="KEGG" id="chya:V22_00490"/>
<feature type="compositionally biased region" description="Basic residues" evidence="4">
    <location>
        <begin position="551"/>
        <end position="560"/>
    </location>
</feature>
<evidence type="ECO:0000256" key="1">
    <source>
        <dbReference type="ARBA" id="ARBA00004613"/>
    </source>
</evidence>
<dbReference type="PRINTS" id="PR00457">
    <property type="entry name" value="ANPEROXIDASE"/>
</dbReference>
<comment type="subcellular location">
    <subcellularLocation>
        <location evidence="1">Secreted</location>
    </subcellularLocation>
</comment>
<organism evidence="5 6">
    <name type="scientific">Calycomorphotria hydatis</name>
    <dbReference type="NCBI Taxonomy" id="2528027"/>
    <lineage>
        <taxon>Bacteria</taxon>
        <taxon>Pseudomonadati</taxon>
        <taxon>Planctomycetota</taxon>
        <taxon>Planctomycetia</taxon>
        <taxon>Planctomycetales</taxon>
        <taxon>Planctomycetaceae</taxon>
        <taxon>Calycomorphotria</taxon>
    </lineage>
</organism>
<feature type="region of interest" description="Disordered" evidence="4">
    <location>
        <begin position="534"/>
        <end position="560"/>
    </location>
</feature>
<dbReference type="PANTHER" id="PTHR11475">
    <property type="entry name" value="OXIDASE/PEROXIDASE"/>
    <property type="match status" value="1"/>
</dbReference>
<dbReference type="GO" id="GO:0005576">
    <property type="term" value="C:extracellular region"/>
    <property type="evidence" value="ECO:0007669"/>
    <property type="project" value="UniProtKB-SubCell"/>
</dbReference>
<dbReference type="Gene3D" id="1.10.640.10">
    <property type="entry name" value="Haem peroxidase domain superfamily, animal type"/>
    <property type="match status" value="1"/>
</dbReference>
<dbReference type="SUPFAM" id="SSF48113">
    <property type="entry name" value="Heme-dependent peroxidases"/>
    <property type="match status" value="1"/>
</dbReference>
<feature type="compositionally biased region" description="Basic and acidic residues" evidence="4">
    <location>
        <begin position="594"/>
        <end position="605"/>
    </location>
</feature>
<evidence type="ECO:0000313" key="6">
    <source>
        <dbReference type="Proteomes" id="UP000319976"/>
    </source>
</evidence>
<dbReference type="GO" id="GO:0004601">
    <property type="term" value="F:peroxidase activity"/>
    <property type="evidence" value="ECO:0007669"/>
    <property type="project" value="UniProtKB-KW"/>
</dbReference>
<dbReference type="GO" id="GO:0020037">
    <property type="term" value="F:heme binding"/>
    <property type="evidence" value="ECO:0007669"/>
    <property type="project" value="InterPro"/>
</dbReference>
<dbReference type="EMBL" id="CP036316">
    <property type="protein sequence ID" value="QDT62851.1"/>
    <property type="molecule type" value="Genomic_DNA"/>
</dbReference>
<feature type="compositionally biased region" description="Basic and acidic residues" evidence="4">
    <location>
        <begin position="538"/>
        <end position="550"/>
    </location>
</feature>
<evidence type="ECO:0000256" key="4">
    <source>
        <dbReference type="SAM" id="MobiDB-lite"/>
    </source>
</evidence>
<dbReference type="Pfam" id="PF03098">
    <property type="entry name" value="An_peroxidase"/>
    <property type="match status" value="1"/>
</dbReference>
<dbReference type="InterPro" id="IPR037120">
    <property type="entry name" value="Haem_peroxidase_sf_animal"/>
</dbReference>